<accession>A0A6J5FUC1</accession>
<feature type="domain" description="Pyrrolo-quinoline quinone repeat" evidence="10">
    <location>
        <begin position="72"/>
        <end position="398"/>
    </location>
</feature>
<dbReference type="GO" id="GO:0005509">
    <property type="term" value="F:calcium ion binding"/>
    <property type="evidence" value="ECO:0007669"/>
    <property type="project" value="InterPro"/>
</dbReference>
<evidence type="ECO:0000256" key="9">
    <source>
        <dbReference type="SAM" id="SignalP"/>
    </source>
</evidence>
<evidence type="ECO:0000256" key="3">
    <source>
        <dbReference type="ARBA" id="ARBA00022891"/>
    </source>
</evidence>
<dbReference type="EMBL" id="CADIKI010000004">
    <property type="protein sequence ID" value="CAB3785031.1"/>
    <property type="molecule type" value="Genomic_DNA"/>
</dbReference>
<feature type="binding site" evidence="7">
    <location>
        <position position="313"/>
    </location>
    <ligand>
        <name>Ca(2+)</name>
        <dbReference type="ChEBI" id="CHEBI:29108"/>
    </ligand>
</feature>
<dbReference type="GO" id="GO:0052934">
    <property type="term" value="F:alcohol dehydrogenase (cytochrome c) activity"/>
    <property type="evidence" value="ECO:0007669"/>
    <property type="project" value="UniProtKB-EC"/>
</dbReference>
<evidence type="ECO:0000256" key="7">
    <source>
        <dbReference type="PIRSR" id="PIRSR617512-3"/>
    </source>
</evidence>
<dbReference type="GO" id="GO:0016020">
    <property type="term" value="C:membrane"/>
    <property type="evidence" value="ECO:0007669"/>
    <property type="project" value="InterPro"/>
</dbReference>
<feature type="disulfide bond" evidence="8">
    <location>
        <begin position="157"/>
        <end position="158"/>
    </location>
</feature>
<dbReference type="InterPro" id="IPR011047">
    <property type="entry name" value="Quinoprotein_ADH-like_sf"/>
</dbReference>
<dbReference type="SMART" id="SM00564">
    <property type="entry name" value="PQQ"/>
    <property type="match status" value="6"/>
</dbReference>
<feature type="binding site" evidence="6">
    <location>
        <position position="384"/>
    </location>
    <ligand>
        <name>pyrroloquinoline quinone</name>
        <dbReference type="ChEBI" id="CHEBI:58442"/>
    </ligand>
</feature>
<evidence type="ECO:0000256" key="2">
    <source>
        <dbReference type="ARBA" id="ARBA00022723"/>
    </source>
</evidence>
<sequence>MQPDAHTRRDSRLRRTFVFAFLATLTMASAGALAGPEVTGGSADIHLSTLVSPNPTVTQSQLDTAASDAADWLLPNGSYAQTRYYPGAQIKTTNVGKLKLAFVFQTAVNGPLETSPLVVNGVMFLTTSFDHVYAIDAATGRELWHYQHKLGRDTSFCCGPTNHGVAIYGERLFMGTLDAKLVALDAGTGKLLWETEVGDPELGYSEKMAPIVVDSKVLIGTNGGEYGVRGFVKAFDANTGQLLWTFYTIPESGQEGVWATRDATGRDLKRNIDAEKKQLAEKGRDFYKTLGGGVWMTPAIDRKTRTVYFVVGNPSPDFYGAIRPGDNLFTDSMVAVDLDTGKYKWHYQYIPHDVWDLDAASPPILVDVRDRDGRVVSAVIHAGKTGHVYVHDRTSGQLIRFSPAMIPQENIWTPPTPQGAHMLPGANGGVNWSPTAYSPETRLVYAANLHRPLTYQVEDTPYPGGGKMWLGGSFKTIPNEQQWGKLAAVNVDTGKIVWSFKTDQPLIGGVLVTAGNLVFNGEGNGLFRAFDARTGKKLWEFQCGAGVNAPAVSYSVHGKQYVAVAAGGNQLLDYKRGDAIVVFALP</sequence>
<feature type="binding site" evidence="6">
    <location>
        <position position="113"/>
    </location>
    <ligand>
        <name>pyrroloquinoline quinone</name>
        <dbReference type="ChEBI" id="CHEBI:58442"/>
    </ligand>
</feature>
<evidence type="ECO:0000256" key="4">
    <source>
        <dbReference type="ARBA" id="ARBA00023002"/>
    </source>
</evidence>
<feature type="domain" description="Pyrrolo-quinoline quinone repeat" evidence="10">
    <location>
        <begin position="481"/>
        <end position="562"/>
    </location>
</feature>
<dbReference type="AlphaFoldDB" id="A0A6J5FUC1"/>
<keyword evidence="8" id="KW-1015">Disulfide bond</keyword>
<feature type="active site" description="Proton acceptor" evidence="5">
    <location>
        <position position="356"/>
    </location>
</feature>
<comment type="similarity">
    <text evidence="1">Belongs to the bacterial PQQ dehydrogenase family.</text>
</comment>
<name>A0A6J5FUC1_9BURK</name>
<feature type="binding site" evidence="6">
    <location>
        <begin position="431"/>
        <end position="432"/>
    </location>
    <ligand>
        <name>pyrroloquinoline quinone</name>
        <dbReference type="ChEBI" id="CHEBI:58442"/>
    </ligand>
</feature>
<dbReference type="EC" id="1.1.2.8" evidence="11"/>
<keyword evidence="3 6" id="KW-0634">PQQ</keyword>
<evidence type="ECO:0000256" key="8">
    <source>
        <dbReference type="PIRSR" id="PIRSR617512-4"/>
    </source>
</evidence>
<gene>
    <name evidence="11" type="primary">exaA_1</name>
    <name evidence="11" type="ORF">LMG27177_01741</name>
</gene>
<dbReference type="PANTHER" id="PTHR32303">
    <property type="entry name" value="QUINOPROTEIN ALCOHOL DEHYDROGENASE (CYTOCHROME C)"/>
    <property type="match status" value="1"/>
</dbReference>
<dbReference type="NCBIfam" id="TIGR03075">
    <property type="entry name" value="PQQ_enz_alc_DH"/>
    <property type="match status" value="1"/>
</dbReference>
<keyword evidence="2 7" id="KW-0479">Metal-binding</keyword>
<feature type="chain" id="PRO_5026766995" evidence="9">
    <location>
        <begin position="35"/>
        <end position="586"/>
    </location>
</feature>
<keyword evidence="9" id="KW-0732">Signal</keyword>
<evidence type="ECO:0000256" key="1">
    <source>
        <dbReference type="ARBA" id="ARBA00008156"/>
    </source>
</evidence>
<dbReference type="InterPro" id="IPR018391">
    <property type="entry name" value="PQQ_b-propeller_rpt"/>
</dbReference>
<keyword evidence="12" id="KW-1185">Reference proteome</keyword>
<dbReference type="Gene3D" id="2.140.10.10">
    <property type="entry name" value="Quinoprotein alcohol dehydrogenase-like superfamily"/>
    <property type="match status" value="1"/>
</dbReference>
<evidence type="ECO:0000256" key="6">
    <source>
        <dbReference type="PIRSR" id="PIRSR617512-2"/>
    </source>
</evidence>
<comment type="cofactor">
    <cofactor evidence="6">
        <name>pyrroloquinoline quinone</name>
        <dbReference type="ChEBI" id="CHEBI:58442"/>
    </cofactor>
    <text evidence="6">Binds 1 PQQ group per subunit.</text>
</comment>
<feature type="signal peptide" evidence="9">
    <location>
        <begin position="1"/>
        <end position="34"/>
    </location>
</feature>
<evidence type="ECO:0000313" key="12">
    <source>
        <dbReference type="Proteomes" id="UP000494252"/>
    </source>
</evidence>
<keyword evidence="7" id="KW-0106">Calcium</keyword>
<organism evidence="11 12">
    <name type="scientific">Paraburkholderia fynbosensis</name>
    <dbReference type="NCBI Taxonomy" id="1200993"/>
    <lineage>
        <taxon>Bacteria</taxon>
        <taxon>Pseudomonadati</taxon>
        <taxon>Pseudomonadota</taxon>
        <taxon>Betaproteobacteria</taxon>
        <taxon>Burkholderiales</taxon>
        <taxon>Burkholderiaceae</taxon>
        <taxon>Paraburkholderia</taxon>
    </lineage>
</organism>
<proteinExistence type="inferred from homology"/>
<dbReference type="InterPro" id="IPR002372">
    <property type="entry name" value="PQQ_rpt_dom"/>
</dbReference>
<protein>
    <submittedName>
        <fullName evidence="11">Quinoprotein alcohol dehydrogenase (Cytochrome c)</fullName>
        <ecNumber evidence="11">1.1.2.8</ecNumber>
    </submittedName>
</protein>
<dbReference type="Pfam" id="PF01011">
    <property type="entry name" value="PQQ"/>
    <property type="match status" value="2"/>
</dbReference>
<reference evidence="11 12" key="1">
    <citation type="submission" date="2020-04" db="EMBL/GenBank/DDBJ databases">
        <authorList>
            <person name="De Canck E."/>
        </authorList>
    </citation>
    <scope>NUCLEOTIDE SEQUENCE [LARGE SCALE GENOMIC DNA]</scope>
    <source>
        <strain evidence="11 12">LMG 27177</strain>
    </source>
</reference>
<comment type="cofactor">
    <cofactor evidence="7">
        <name>Ca(2+)</name>
        <dbReference type="ChEBI" id="CHEBI:29108"/>
    </cofactor>
    <text evidence="7">Binds 1 Ca(2+) ion per subunit.</text>
</comment>
<dbReference type="SUPFAM" id="SSF50998">
    <property type="entry name" value="Quinoprotein alcohol dehydrogenase-like"/>
    <property type="match status" value="1"/>
</dbReference>
<feature type="binding site" evidence="7">
    <location>
        <position position="356"/>
    </location>
    <ligand>
        <name>Ca(2+)</name>
        <dbReference type="ChEBI" id="CHEBI:29108"/>
    </ligand>
</feature>
<feature type="binding site" evidence="7">
    <location>
        <position position="225"/>
    </location>
    <ligand>
        <name>Ca(2+)</name>
        <dbReference type="ChEBI" id="CHEBI:29108"/>
    </ligand>
</feature>
<evidence type="ECO:0000256" key="5">
    <source>
        <dbReference type="PIRSR" id="PIRSR617512-1"/>
    </source>
</evidence>
<evidence type="ECO:0000313" key="11">
    <source>
        <dbReference type="EMBL" id="CAB3785031.1"/>
    </source>
</evidence>
<keyword evidence="4 11" id="KW-0560">Oxidoreductase</keyword>
<evidence type="ECO:0000259" key="10">
    <source>
        <dbReference type="Pfam" id="PF01011"/>
    </source>
</evidence>
<dbReference type="Proteomes" id="UP000494252">
    <property type="component" value="Unassembled WGS sequence"/>
</dbReference>
<dbReference type="InterPro" id="IPR017512">
    <property type="entry name" value="PQQ_MeOH/EtOH_DH"/>
</dbReference>